<keyword evidence="3 13" id="KW-0813">Transport</keyword>
<dbReference type="PANTHER" id="PTHR11690">
    <property type="entry name" value="AMILORIDE-SENSITIVE SODIUM CHANNEL-RELATED"/>
    <property type="match status" value="1"/>
</dbReference>
<dbReference type="Pfam" id="PF00858">
    <property type="entry name" value="ASC"/>
    <property type="match status" value="1"/>
</dbReference>
<dbReference type="WBParaSite" id="HPLM_0000601001-mRNA-1">
    <property type="protein sequence ID" value="HPLM_0000601001-mRNA-1"/>
    <property type="gene ID" value="HPLM_0000601001"/>
</dbReference>
<keyword evidence="9 14" id="KW-0472">Membrane</keyword>
<evidence type="ECO:0000256" key="13">
    <source>
        <dbReference type="RuleBase" id="RU000679"/>
    </source>
</evidence>
<evidence type="ECO:0000256" key="12">
    <source>
        <dbReference type="ARBA" id="ARBA00023303"/>
    </source>
</evidence>
<sequence length="537" mass="60853">MSENGDGDSVGAGERIYLHIYDYETKEFSGLTTYHGLVRIYNSNTWPSRIFWCVVVLSCLSLFMIHSGYLLLGYHSKPTLFQINTIVASDGILFPDITICNHNMVKMAQLSGYDMSENILSYIMTSFNDHVESDGLDENQLAFEEYQVNYKLRTGQNFSTVNFFYDVRPACEDMVLSCSFAGEIIEDCCAGSKVVITDIGFCIRFPNSVLKKKQYLSGRNYGWQIILDSSSVFQPESADTGFHVVVHEPDKEVSLTSYGVSVPPGAALHAGISYKNVSHLPRSDWGLCQRGWNPEIHGSLLTELQYTASHCEWNCLALEWQFTCGCRPMKLLSLNISSDIPICTPYDIHRCADIVYENASKCNCDIECDLIDYEMQISYSDIGSGLIQRKFPFTEQYIQENISVINLFMQSIAYERHEQQKQLQTADLLSNIAGSMGLFLGMSTVTLLEIFIYLFKSVWGTVNTERQKQFMEAMMEEENERRQSLVIVEESPRKLSVVEELADVNASHTRKRNSRRVSIAPLHIHMDKRGSTTVSSS</sequence>
<comment type="similarity">
    <text evidence="2 13">Belongs to the amiloride-sensitive sodium channel (TC 1.A.6) family.</text>
</comment>
<evidence type="ECO:0000256" key="3">
    <source>
        <dbReference type="ARBA" id="ARBA00022448"/>
    </source>
</evidence>
<evidence type="ECO:0000256" key="14">
    <source>
        <dbReference type="SAM" id="Phobius"/>
    </source>
</evidence>
<evidence type="ECO:0000256" key="10">
    <source>
        <dbReference type="ARBA" id="ARBA00023180"/>
    </source>
</evidence>
<dbReference type="FunFam" id="1.10.287.770:FF:000001">
    <property type="entry name" value="Acid-sensing ion channel subunit 1"/>
    <property type="match status" value="1"/>
</dbReference>
<dbReference type="PANTHER" id="PTHR11690:SF120">
    <property type="entry name" value="FLR-1"/>
    <property type="match status" value="1"/>
</dbReference>
<gene>
    <name evidence="15" type="ORF">HPLM_LOCUS6002</name>
</gene>
<reference evidence="15 16" key="2">
    <citation type="submission" date="2018-11" db="EMBL/GenBank/DDBJ databases">
        <authorList>
            <consortium name="Pathogen Informatics"/>
        </authorList>
    </citation>
    <scope>NUCLEOTIDE SEQUENCE [LARGE SCALE GENOMIC DNA]</scope>
    <source>
        <strain evidence="15 16">MHpl1</strain>
    </source>
</reference>
<evidence type="ECO:0000256" key="8">
    <source>
        <dbReference type="ARBA" id="ARBA00023065"/>
    </source>
</evidence>
<dbReference type="Gene3D" id="2.60.470.10">
    <property type="entry name" value="Acid-sensing ion channels like domains"/>
    <property type="match status" value="1"/>
</dbReference>
<evidence type="ECO:0000256" key="1">
    <source>
        <dbReference type="ARBA" id="ARBA00004141"/>
    </source>
</evidence>
<proteinExistence type="inferred from homology"/>
<dbReference type="AlphaFoldDB" id="A0A0N4W7B7"/>
<keyword evidence="6 14" id="KW-1133">Transmembrane helix</keyword>
<name>A0A0N4W7B7_HAEPC</name>
<dbReference type="GO" id="GO:0015280">
    <property type="term" value="F:ligand-gated sodium channel activity"/>
    <property type="evidence" value="ECO:0007669"/>
    <property type="project" value="TreeGrafter"/>
</dbReference>
<evidence type="ECO:0000313" key="17">
    <source>
        <dbReference type="WBParaSite" id="HPLM_0000601001-mRNA-1"/>
    </source>
</evidence>
<keyword evidence="11 13" id="KW-0739">Sodium transport</keyword>
<keyword evidence="8 13" id="KW-0406">Ion transport</keyword>
<evidence type="ECO:0000256" key="4">
    <source>
        <dbReference type="ARBA" id="ARBA00022461"/>
    </source>
</evidence>
<evidence type="ECO:0000256" key="9">
    <source>
        <dbReference type="ARBA" id="ARBA00023136"/>
    </source>
</evidence>
<keyword evidence="4 13" id="KW-0894">Sodium channel</keyword>
<keyword evidence="12 13" id="KW-0407">Ion channel</keyword>
<evidence type="ECO:0000256" key="6">
    <source>
        <dbReference type="ARBA" id="ARBA00022989"/>
    </source>
</evidence>
<organism evidence="17">
    <name type="scientific">Haemonchus placei</name>
    <name type="common">Barber's pole worm</name>
    <dbReference type="NCBI Taxonomy" id="6290"/>
    <lineage>
        <taxon>Eukaryota</taxon>
        <taxon>Metazoa</taxon>
        <taxon>Ecdysozoa</taxon>
        <taxon>Nematoda</taxon>
        <taxon>Chromadorea</taxon>
        <taxon>Rhabditida</taxon>
        <taxon>Rhabditina</taxon>
        <taxon>Rhabditomorpha</taxon>
        <taxon>Strongyloidea</taxon>
        <taxon>Trichostrongylidae</taxon>
        <taxon>Haemonchus</taxon>
    </lineage>
</organism>
<feature type="transmembrane region" description="Helical" evidence="14">
    <location>
        <begin position="428"/>
        <end position="455"/>
    </location>
</feature>
<dbReference type="GO" id="GO:0005886">
    <property type="term" value="C:plasma membrane"/>
    <property type="evidence" value="ECO:0007669"/>
    <property type="project" value="TreeGrafter"/>
</dbReference>
<dbReference type="OMA" id="CEIDCKL"/>
<evidence type="ECO:0000256" key="7">
    <source>
        <dbReference type="ARBA" id="ARBA00023053"/>
    </source>
</evidence>
<keyword evidence="10" id="KW-0325">Glycoprotein</keyword>
<accession>A0A0N4W7B7</accession>
<evidence type="ECO:0000256" key="11">
    <source>
        <dbReference type="ARBA" id="ARBA00023201"/>
    </source>
</evidence>
<evidence type="ECO:0000313" key="16">
    <source>
        <dbReference type="Proteomes" id="UP000268014"/>
    </source>
</evidence>
<dbReference type="STRING" id="6290.A0A0N4W7B7"/>
<keyword evidence="16" id="KW-1185">Reference proteome</keyword>
<evidence type="ECO:0000313" key="15">
    <source>
        <dbReference type="EMBL" id="VDO27681.1"/>
    </source>
</evidence>
<dbReference type="InterPro" id="IPR001873">
    <property type="entry name" value="ENaC"/>
</dbReference>
<keyword evidence="7" id="KW-0915">Sodium</keyword>
<comment type="subcellular location">
    <subcellularLocation>
        <location evidence="1">Membrane</location>
        <topology evidence="1">Multi-pass membrane protein</topology>
    </subcellularLocation>
</comment>
<evidence type="ECO:0000256" key="2">
    <source>
        <dbReference type="ARBA" id="ARBA00007193"/>
    </source>
</evidence>
<protein>
    <submittedName>
        <fullName evidence="17">Amiloride-sensitive sodium channel</fullName>
    </submittedName>
</protein>
<dbReference type="PRINTS" id="PR01078">
    <property type="entry name" value="AMINACHANNEL"/>
</dbReference>
<feature type="transmembrane region" description="Helical" evidence="14">
    <location>
        <begin position="49"/>
        <end position="72"/>
    </location>
</feature>
<dbReference type="EMBL" id="UZAF01016422">
    <property type="protein sequence ID" value="VDO27681.1"/>
    <property type="molecule type" value="Genomic_DNA"/>
</dbReference>
<dbReference type="Proteomes" id="UP000268014">
    <property type="component" value="Unassembled WGS sequence"/>
</dbReference>
<dbReference type="OrthoDB" id="6021021at2759"/>
<evidence type="ECO:0000256" key="5">
    <source>
        <dbReference type="ARBA" id="ARBA00022692"/>
    </source>
</evidence>
<dbReference type="Gene3D" id="1.10.287.770">
    <property type="entry name" value="YojJ-like"/>
    <property type="match status" value="1"/>
</dbReference>
<reference evidence="17" key="1">
    <citation type="submission" date="2017-02" db="UniProtKB">
        <authorList>
            <consortium name="WormBaseParasite"/>
        </authorList>
    </citation>
    <scope>IDENTIFICATION</scope>
</reference>
<keyword evidence="5 13" id="KW-0812">Transmembrane</keyword>